<keyword evidence="2" id="KW-1003">Cell membrane</keyword>
<reference evidence="7 8" key="1">
    <citation type="submission" date="2020-08" db="EMBL/GenBank/DDBJ databases">
        <title>Genomic Encyclopedia of Type Strains, Phase IV (KMG-IV): sequencing the most valuable type-strain genomes for metagenomic binning, comparative biology and taxonomic classification.</title>
        <authorList>
            <person name="Goeker M."/>
        </authorList>
    </citation>
    <scope>NUCLEOTIDE SEQUENCE [LARGE SCALE GENOMIC DNA]</scope>
    <source>
        <strain evidence="7 8">DSM 23958</strain>
    </source>
</reference>
<evidence type="ECO:0000256" key="2">
    <source>
        <dbReference type="ARBA" id="ARBA00022475"/>
    </source>
</evidence>
<accession>A0A840S7L1</accession>
<keyword evidence="3" id="KW-0812">Transmembrane</keyword>
<dbReference type="InterPro" id="IPR027417">
    <property type="entry name" value="P-loop_NTPase"/>
</dbReference>
<comment type="caution">
    <text evidence="7">The sequence shown here is derived from an EMBL/GenBank/DDBJ whole genome shotgun (WGS) entry which is preliminary data.</text>
</comment>
<dbReference type="Proteomes" id="UP000554837">
    <property type="component" value="Unassembled WGS sequence"/>
</dbReference>
<evidence type="ECO:0000256" key="3">
    <source>
        <dbReference type="ARBA" id="ARBA00022692"/>
    </source>
</evidence>
<dbReference type="Pfam" id="PF10412">
    <property type="entry name" value="TrwB_AAD_bind"/>
    <property type="match status" value="1"/>
</dbReference>
<organism evidence="7 8">
    <name type="scientific">Inhella inkyongensis</name>
    <dbReference type="NCBI Taxonomy" id="392593"/>
    <lineage>
        <taxon>Bacteria</taxon>
        <taxon>Pseudomonadati</taxon>
        <taxon>Pseudomonadota</taxon>
        <taxon>Betaproteobacteria</taxon>
        <taxon>Burkholderiales</taxon>
        <taxon>Sphaerotilaceae</taxon>
        <taxon>Inhella</taxon>
    </lineage>
</organism>
<dbReference type="EMBL" id="JACHHO010000015">
    <property type="protein sequence ID" value="MBB5206465.1"/>
    <property type="molecule type" value="Genomic_DNA"/>
</dbReference>
<gene>
    <name evidence="7" type="ORF">HNQ51_003812</name>
</gene>
<name>A0A840S7L1_9BURK</name>
<evidence type="ECO:0000313" key="8">
    <source>
        <dbReference type="Proteomes" id="UP000554837"/>
    </source>
</evidence>
<dbReference type="SUPFAM" id="SSF52540">
    <property type="entry name" value="P-loop containing nucleoside triphosphate hydrolases"/>
    <property type="match status" value="1"/>
</dbReference>
<dbReference type="RefSeq" id="WP_175423466.1">
    <property type="nucleotide sequence ID" value="NZ_CP040709.1"/>
</dbReference>
<protein>
    <recommendedName>
        <fullName evidence="6">Type IV secretion system coupling protein TraD DNA-binding domain-containing protein</fullName>
    </recommendedName>
</protein>
<evidence type="ECO:0000259" key="6">
    <source>
        <dbReference type="Pfam" id="PF10412"/>
    </source>
</evidence>
<dbReference type="InterPro" id="IPR019476">
    <property type="entry name" value="T4SS_TraD_DNA-bd"/>
</dbReference>
<evidence type="ECO:0000313" key="7">
    <source>
        <dbReference type="EMBL" id="MBB5206465.1"/>
    </source>
</evidence>
<dbReference type="AlphaFoldDB" id="A0A840S7L1"/>
<dbReference type="GO" id="GO:0005886">
    <property type="term" value="C:plasma membrane"/>
    <property type="evidence" value="ECO:0007669"/>
    <property type="project" value="UniProtKB-SubCell"/>
</dbReference>
<proteinExistence type="predicted"/>
<dbReference type="CDD" id="cd01127">
    <property type="entry name" value="TrwB_TraG_TraD_VirD4"/>
    <property type="match status" value="1"/>
</dbReference>
<evidence type="ECO:0000256" key="4">
    <source>
        <dbReference type="ARBA" id="ARBA00022989"/>
    </source>
</evidence>
<comment type="subcellular location">
    <subcellularLocation>
        <location evidence="1">Cell membrane</location>
        <topology evidence="1">Multi-pass membrane protein</topology>
    </subcellularLocation>
</comment>
<dbReference type="Gene3D" id="3.40.50.300">
    <property type="entry name" value="P-loop containing nucleotide triphosphate hydrolases"/>
    <property type="match status" value="2"/>
</dbReference>
<feature type="domain" description="Type IV secretion system coupling protein TraD DNA-binding" evidence="6">
    <location>
        <begin position="19"/>
        <end position="399"/>
    </location>
</feature>
<dbReference type="InterPro" id="IPR051539">
    <property type="entry name" value="T4SS-coupling_protein"/>
</dbReference>
<keyword evidence="5" id="KW-0472">Membrane</keyword>
<sequence length="413" mass="44545">MNLIRHLAGAAPATTRAPLVVGGVPLAWHQEPLHLLLAGSTGTGKTTAVAELLDGLTDRDDRAVIVDPNGAYLAQFGEPGDVVLNVFDKRAPGWSPFNEVRKPYDFDKIARSIVPDGHGPDAAWHFYSQVLIAEVMRALLRDGRGDTAALLEALTIWPAEKLHTLVAGTAAAGLFDKEAARALASTRFVLSSHLKPYDSLQPGAFSVRQWVESDGQAAKRLFITWREDMTASLAPLIAAWVDIVCTATLSLAPDPQRRLWLLLDELPSIGKIGSLEAALTKGRKHGLCCVAGIQSTAQLERLYGRESAIVLRSCFRNLAVFGLAKADPDTCETFSRALGEREVDRAQQSRSRGASGSSQSVAIQRVRERVVLPAELAELPDLTAFLCLAGAQPARRIALTPRARPAHLVAIVE</sequence>
<evidence type="ECO:0000256" key="5">
    <source>
        <dbReference type="ARBA" id="ARBA00023136"/>
    </source>
</evidence>
<dbReference type="PANTHER" id="PTHR37937">
    <property type="entry name" value="CONJUGATIVE TRANSFER: DNA TRANSPORT"/>
    <property type="match status" value="1"/>
</dbReference>
<keyword evidence="4" id="KW-1133">Transmembrane helix</keyword>
<evidence type="ECO:0000256" key="1">
    <source>
        <dbReference type="ARBA" id="ARBA00004651"/>
    </source>
</evidence>
<dbReference type="PANTHER" id="PTHR37937:SF1">
    <property type="entry name" value="CONJUGATIVE TRANSFER: DNA TRANSPORT"/>
    <property type="match status" value="1"/>
</dbReference>
<keyword evidence="8" id="KW-1185">Reference proteome</keyword>